<dbReference type="Proteomes" id="UP001595377">
    <property type="component" value="Unassembled WGS sequence"/>
</dbReference>
<dbReference type="InterPro" id="IPR000835">
    <property type="entry name" value="HTH_MarR-typ"/>
</dbReference>
<sequence length="190" mass="20414">MPVPPSALEAARLIDRIERLSRGGVPVHGLNPAQWDALRYLSRANRFSRTPAGLAAYLGSTRGTVSQTLIALEEKGFVHKRASERDRRSVDLGLTEKGTAALGDDPLLLLARDVAEATGDEASTVVALLQQTLRAAIRRNGGRAFGLCRTCRYFRAGNDPASGEPHHCTLLNEPLSEADSGGICLEQEDA</sequence>
<evidence type="ECO:0000259" key="4">
    <source>
        <dbReference type="PROSITE" id="PS50995"/>
    </source>
</evidence>
<dbReference type="EMBL" id="JBHRSP010000043">
    <property type="protein sequence ID" value="MFC3075940.1"/>
    <property type="molecule type" value="Genomic_DNA"/>
</dbReference>
<protein>
    <submittedName>
        <fullName evidence="5">MarR family winged helix-turn-helix transcriptional regulator</fullName>
    </submittedName>
</protein>
<feature type="domain" description="HTH marR-type" evidence="4">
    <location>
        <begin position="1"/>
        <end position="134"/>
    </location>
</feature>
<comment type="caution">
    <text evidence="5">The sequence shown here is derived from an EMBL/GenBank/DDBJ whole genome shotgun (WGS) entry which is preliminary data.</text>
</comment>
<evidence type="ECO:0000256" key="1">
    <source>
        <dbReference type="ARBA" id="ARBA00023015"/>
    </source>
</evidence>
<evidence type="ECO:0000313" key="6">
    <source>
        <dbReference type="Proteomes" id="UP001595377"/>
    </source>
</evidence>
<evidence type="ECO:0000256" key="3">
    <source>
        <dbReference type="ARBA" id="ARBA00023163"/>
    </source>
</evidence>
<dbReference type="Pfam" id="PF12802">
    <property type="entry name" value="MarR_2"/>
    <property type="match status" value="1"/>
</dbReference>
<dbReference type="PROSITE" id="PS50995">
    <property type="entry name" value="HTH_MARR_2"/>
    <property type="match status" value="1"/>
</dbReference>
<dbReference type="SMART" id="SM00347">
    <property type="entry name" value="HTH_MARR"/>
    <property type="match status" value="1"/>
</dbReference>
<keyword evidence="3" id="KW-0804">Transcription</keyword>
<dbReference type="InterPro" id="IPR039422">
    <property type="entry name" value="MarR/SlyA-like"/>
</dbReference>
<gene>
    <name evidence="5" type="ORF">ACFOHH_22705</name>
</gene>
<dbReference type="Gene3D" id="1.10.10.10">
    <property type="entry name" value="Winged helix-like DNA-binding domain superfamily/Winged helix DNA-binding domain"/>
    <property type="match status" value="1"/>
</dbReference>
<dbReference type="PANTHER" id="PTHR33164">
    <property type="entry name" value="TRANSCRIPTIONAL REGULATOR, MARR FAMILY"/>
    <property type="match status" value="1"/>
</dbReference>
<evidence type="ECO:0000313" key="5">
    <source>
        <dbReference type="EMBL" id="MFC3075940.1"/>
    </source>
</evidence>
<dbReference type="RefSeq" id="WP_257316508.1">
    <property type="nucleotide sequence ID" value="NZ_JANFDG010000020.1"/>
</dbReference>
<name>A0ABV7DMF2_9HYPH</name>
<evidence type="ECO:0000256" key="2">
    <source>
        <dbReference type="ARBA" id="ARBA00023125"/>
    </source>
</evidence>
<dbReference type="PANTHER" id="PTHR33164:SF89">
    <property type="entry name" value="MARR FAMILY REGULATORY PROTEIN"/>
    <property type="match status" value="1"/>
</dbReference>
<accession>A0ABV7DMF2</accession>
<organism evidence="5 6">
    <name type="scientific">Shinella pollutisoli</name>
    <dbReference type="NCBI Taxonomy" id="2250594"/>
    <lineage>
        <taxon>Bacteria</taxon>
        <taxon>Pseudomonadati</taxon>
        <taxon>Pseudomonadota</taxon>
        <taxon>Alphaproteobacteria</taxon>
        <taxon>Hyphomicrobiales</taxon>
        <taxon>Rhizobiaceae</taxon>
        <taxon>Shinella</taxon>
    </lineage>
</organism>
<keyword evidence="2" id="KW-0238">DNA-binding</keyword>
<dbReference type="SUPFAM" id="SSF46785">
    <property type="entry name" value="Winged helix' DNA-binding domain"/>
    <property type="match status" value="1"/>
</dbReference>
<keyword evidence="6" id="KW-1185">Reference proteome</keyword>
<dbReference type="PRINTS" id="PR00598">
    <property type="entry name" value="HTHMARR"/>
</dbReference>
<dbReference type="PROSITE" id="PS01117">
    <property type="entry name" value="HTH_MARR_1"/>
    <property type="match status" value="1"/>
</dbReference>
<keyword evidence="1" id="KW-0805">Transcription regulation</keyword>
<dbReference type="InterPro" id="IPR036390">
    <property type="entry name" value="WH_DNA-bd_sf"/>
</dbReference>
<dbReference type="InterPro" id="IPR036388">
    <property type="entry name" value="WH-like_DNA-bd_sf"/>
</dbReference>
<reference evidence="6" key="1">
    <citation type="journal article" date="2019" name="Int. J. Syst. Evol. Microbiol.">
        <title>The Global Catalogue of Microorganisms (GCM) 10K type strain sequencing project: providing services to taxonomists for standard genome sequencing and annotation.</title>
        <authorList>
            <consortium name="The Broad Institute Genomics Platform"/>
            <consortium name="The Broad Institute Genome Sequencing Center for Infectious Disease"/>
            <person name="Wu L."/>
            <person name="Ma J."/>
        </authorList>
    </citation>
    <scope>NUCLEOTIDE SEQUENCE [LARGE SCALE GENOMIC DNA]</scope>
    <source>
        <strain evidence="6">KCTC 52677</strain>
    </source>
</reference>
<dbReference type="InterPro" id="IPR023187">
    <property type="entry name" value="Tscrpt_reg_MarR-type_CS"/>
</dbReference>
<proteinExistence type="predicted"/>